<dbReference type="Proteomes" id="UP000644507">
    <property type="component" value="Unassembled WGS sequence"/>
</dbReference>
<protein>
    <recommendedName>
        <fullName evidence="1">Xylose isomerase-like TIM barrel domain-containing protein</fullName>
    </recommendedName>
</protein>
<evidence type="ECO:0000313" key="2">
    <source>
        <dbReference type="EMBL" id="GHC63489.1"/>
    </source>
</evidence>
<reference evidence="2" key="2">
    <citation type="submission" date="2020-09" db="EMBL/GenBank/DDBJ databases">
        <authorList>
            <person name="Sun Q."/>
            <person name="Kim S."/>
        </authorList>
    </citation>
    <scope>NUCLEOTIDE SEQUENCE</scope>
    <source>
        <strain evidence="2">KCTC 12988</strain>
    </source>
</reference>
<evidence type="ECO:0000259" key="1">
    <source>
        <dbReference type="Pfam" id="PF01261"/>
    </source>
</evidence>
<reference evidence="2" key="1">
    <citation type="journal article" date="2014" name="Int. J. Syst. Evol. Microbiol.">
        <title>Complete genome sequence of Corynebacterium casei LMG S-19264T (=DSM 44701T), isolated from a smear-ripened cheese.</title>
        <authorList>
            <consortium name="US DOE Joint Genome Institute (JGI-PGF)"/>
            <person name="Walter F."/>
            <person name="Albersmeier A."/>
            <person name="Kalinowski J."/>
            <person name="Ruckert C."/>
        </authorList>
    </citation>
    <scope>NUCLEOTIDE SEQUENCE</scope>
    <source>
        <strain evidence="2">KCTC 12988</strain>
    </source>
</reference>
<sequence>MQQAGVACAVGGLVQAQESESPAEDWPIVLFEKPVQGLSYEEIADEVARMGLRGLEATIRPTGHILPENAAKELPGMMKTLEAAGLDTVIAATRVIEPNEKTSDFLKILRDNGITKYRTEYFYYSKDGDPLTEMKSFQEKAKKLADLNEELGMEAIYQLHSGWKTAGSLLWDAAMIFKDLDPKRFGLGYDLRHTKTDGGLSWSITERLARKHITAIYVKDAKWGGERSDKLVNAALGTGFVTKEMFDQVRKNQSPMPISLHMEWGKHQLYPAETAREAWPLIRQDAEVLKKWRG</sequence>
<accession>A0A918TXK9</accession>
<dbReference type="Gene3D" id="3.20.20.150">
    <property type="entry name" value="Divalent-metal-dependent TIM barrel enzymes"/>
    <property type="match status" value="1"/>
</dbReference>
<dbReference type="InterPro" id="IPR036237">
    <property type="entry name" value="Xyl_isomerase-like_sf"/>
</dbReference>
<evidence type="ECO:0000313" key="3">
    <source>
        <dbReference type="Proteomes" id="UP000644507"/>
    </source>
</evidence>
<organism evidence="2 3">
    <name type="scientific">Roseibacillus persicicus</name>
    <dbReference type="NCBI Taxonomy" id="454148"/>
    <lineage>
        <taxon>Bacteria</taxon>
        <taxon>Pseudomonadati</taxon>
        <taxon>Verrucomicrobiota</taxon>
        <taxon>Verrucomicrobiia</taxon>
        <taxon>Verrucomicrobiales</taxon>
        <taxon>Verrucomicrobiaceae</taxon>
        <taxon>Roseibacillus</taxon>
    </lineage>
</organism>
<keyword evidence="3" id="KW-1185">Reference proteome</keyword>
<dbReference type="AlphaFoldDB" id="A0A918TXK9"/>
<dbReference type="InterPro" id="IPR013022">
    <property type="entry name" value="Xyl_isomerase-like_TIM-brl"/>
</dbReference>
<dbReference type="SUPFAM" id="SSF51658">
    <property type="entry name" value="Xylose isomerase-like"/>
    <property type="match status" value="1"/>
</dbReference>
<dbReference type="EMBL" id="BMXI01000016">
    <property type="protein sequence ID" value="GHC63489.1"/>
    <property type="molecule type" value="Genomic_DNA"/>
</dbReference>
<gene>
    <name evidence="2" type="ORF">GCM10007100_33910</name>
</gene>
<feature type="domain" description="Xylose isomerase-like TIM barrel" evidence="1">
    <location>
        <begin position="126"/>
        <end position="278"/>
    </location>
</feature>
<proteinExistence type="predicted"/>
<name>A0A918TXK9_9BACT</name>
<dbReference type="Pfam" id="PF01261">
    <property type="entry name" value="AP_endonuc_2"/>
    <property type="match status" value="1"/>
</dbReference>
<comment type="caution">
    <text evidence="2">The sequence shown here is derived from an EMBL/GenBank/DDBJ whole genome shotgun (WGS) entry which is preliminary data.</text>
</comment>